<name>C1N911_MICPC</name>
<feature type="compositionally biased region" description="Low complexity" evidence="1">
    <location>
        <begin position="96"/>
        <end position="109"/>
    </location>
</feature>
<sequence>MPFNSTTDAFELHPDIHSLVWNGPQFMKDFMREFTKPGRPGAGRFGTPGGAGGGFPGGGPFGQGGFPGGRSQREWDEVVRDIFGAMDGGSNGRGGSSSSSSSSSSSRARAGGGERVTVQEEIYTRSDGLRIVRRTVTTISPDGSARRDVTERVVGEGGPFGSGGWESRGRAPPPPGSGGHGGGYDPTAGGATRGAADAMNPLSQMGGVAGQVAKAFAAQMASRVARRGVEVILQAIMRSVFRR</sequence>
<feature type="region of interest" description="Disordered" evidence="1">
    <location>
        <begin position="84"/>
        <end position="121"/>
    </location>
</feature>
<feature type="compositionally biased region" description="Gly residues" evidence="1">
    <location>
        <begin position="86"/>
        <end position="95"/>
    </location>
</feature>
<dbReference type="EMBL" id="GG663751">
    <property type="protein sequence ID" value="EEH51439.1"/>
    <property type="molecule type" value="Genomic_DNA"/>
</dbReference>
<feature type="compositionally biased region" description="Basic and acidic residues" evidence="1">
    <location>
        <begin position="144"/>
        <end position="154"/>
    </location>
</feature>
<feature type="compositionally biased region" description="Gly residues" evidence="1">
    <location>
        <begin position="40"/>
        <end position="68"/>
    </location>
</feature>
<gene>
    <name evidence="2" type="ORF">MICPUCDRAFT_54320</name>
</gene>
<evidence type="ECO:0000313" key="3">
    <source>
        <dbReference type="Proteomes" id="UP000001876"/>
    </source>
</evidence>
<reference evidence="2 3" key="1">
    <citation type="journal article" date="2009" name="Science">
        <title>Green evolution and dynamic adaptations revealed by genomes of the marine picoeukaryotes Micromonas.</title>
        <authorList>
            <person name="Worden A.Z."/>
            <person name="Lee J.H."/>
            <person name="Mock T."/>
            <person name="Rouze P."/>
            <person name="Simmons M.P."/>
            <person name="Aerts A.L."/>
            <person name="Allen A.E."/>
            <person name="Cuvelier M.L."/>
            <person name="Derelle E."/>
            <person name="Everett M.V."/>
            <person name="Foulon E."/>
            <person name="Grimwood J."/>
            <person name="Gundlach H."/>
            <person name="Henrissat B."/>
            <person name="Napoli C."/>
            <person name="McDonald S.M."/>
            <person name="Parker M.S."/>
            <person name="Rombauts S."/>
            <person name="Salamov A."/>
            <person name="Von Dassow P."/>
            <person name="Badger J.H."/>
            <person name="Coutinho P.M."/>
            <person name="Demir E."/>
            <person name="Dubchak I."/>
            <person name="Gentemann C."/>
            <person name="Eikrem W."/>
            <person name="Gready J.E."/>
            <person name="John U."/>
            <person name="Lanier W."/>
            <person name="Lindquist E.A."/>
            <person name="Lucas S."/>
            <person name="Mayer K.F."/>
            <person name="Moreau H."/>
            <person name="Not F."/>
            <person name="Otillar R."/>
            <person name="Panaud O."/>
            <person name="Pangilinan J."/>
            <person name="Paulsen I."/>
            <person name="Piegu B."/>
            <person name="Poliakov A."/>
            <person name="Robbens S."/>
            <person name="Schmutz J."/>
            <person name="Toulza E."/>
            <person name="Wyss T."/>
            <person name="Zelensky A."/>
            <person name="Zhou K."/>
            <person name="Armbrust E.V."/>
            <person name="Bhattacharya D."/>
            <person name="Goodenough U.W."/>
            <person name="Van de Peer Y."/>
            <person name="Grigoriev I.V."/>
        </authorList>
    </citation>
    <scope>NUCLEOTIDE SEQUENCE [LARGE SCALE GENOMIC DNA]</scope>
    <source>
        <strain evidence="2 3">CCMP1545</strain>
    </source>
</reference>
<dbReference type="Proteomes" id="UP000001876">
    <property type="component" value="Unassembled WGS sequence"/>
</dbReference>
<evidence type="ECO:0000313" key="2">
    <source>
        <dbReference type="EMBL" id="EEH51439.1"/>
    </source>
</evidence>
<feature type="region of interest" description="Disordered" evidence="1">
    <location>
        <begin position="39"/>
        <end position="71"/>
    </location>
</feature>
<dbReference type="KEGG" id="mpp:MICPUCDRAFT_54320"/>
<evidence type="ECO:0000256" key="1">
    <source>
        <dbReference type="SAM" id="MobiDB-lite"/>
    </source>
</evidence>
<accession>C1N911</accession>
<organism evidence="3">
    <name type="scientific">Micromonas pusilla (strain CCMP1545)</name>
    <name type="common">Picoplanktonic green alga</name>
    <dbReference type="NCBI Taxonomy" id="564608"/>
    <lineage>
        <taxon>Eukaryota</taxon>
        <taxon>Viridiplantae</taxon>
        <taxon>Chlorophyta</taxon>
        <taxon>Mamiellophyceae</taxon>
        <taxon>Mamiellales</taxon>
        <taxon>Mamiellaceae</taxon>
        <taxon>Micromonas</taxon>
    </lineage>
</organism>
<feature type="compositionally biased region" description="Gly residues" evidence="1">
    <location>
        <begin position="155"/>
        <end position="166"/>
    </location>
</feature>
<dbReference type="RefSeq" id="XP_003064534.1">
    <property type="nucleotide sequence ID" value="XM_003064488.1"/>
</dbReference>
<proteinExistence type="predicted"/>
<keyword evidence="3" id="KW-1185">Reference proteome</keyword>
<feature type="region of interest" description="Disordered" evidence="1">
    <location>
        <begin position="141"/>
        <end position="198"/>
    </location>
</feature>
<protein>
    <submittedName>
        <fullName evidence="2">Predicted protein</fullName>
    </submittedName>
</protein>
<dbReference type="AlphaFoldDB" id="C1N911"/>
<feature type="compositionally biased region" description="Low complexity" evidence="1">
    <location>
        <begin position="185"/>
        <end position="198"/>
    </location>
</feature>
<dbReference type="GeneID" id="9689817"/>